<organism evidence="1">
    <name type="scientific">marine sediment metagenome</name>
    <dbReference type="NCBI Taxonomy" id="412755"/>
    <lineage>
        <taxon>unclassified sequences</taxon>
        <taxon>metagenomes</taxon>
        <taxon>ecological metagenomes</taxon>
    </lineage>
</organism>
<reference evidence="1" key="1">
    <citation type="journal article" date="2014" name="Front. Microbiol.">
        <title>High frequency of phylogenetically diverse reductive dehalogenase-homologous genes in deep subseafloor sedimentary metagenomes.</title>
        <authorList>
            <person name="Kawai M."/>
            <person name="Futagami T."/>
            <person name="Toyoda A."/>
            <person name="Takaki Y."/>
            <person name="Nishi S."/>
            <person name="Hori S."/>
            <person name="Arai W."/>
            <person name="Tsubouchi T."/>
            <person name="Morono Y."/>
            <person name="Uchiyama I."/>
            <person name="Ito T."/>
            <person name="Fujiyama A."/>
            <person name="Inagaki F."/>
            <person name="Takami H."/>
        </authorList>
    </citation>
    <scope>NUCLEOTIDE SEQUENCE</scope>
    <source>
        <strain evidence="1">Expedition CK06-06</strain>
    </source>
</reference>
<protein>
    <submittedName>
        <fullName evidence="1">Uncharacterized protein</fullName>
    </submittedName>
</protein>
<sequence>MSVIKLRPQDAADGFFIIATNGQACRLPNNTYVVGKE</sequence>
<dbReference type="EMBL" id="BARU01026834">
    <property type="protein sequence ID" value="GAH67376.1"/>
    <property type="molecule type" value="Genomic_DNA"/>
</dbReference>
<evidence type="ECO:0000313" key="1">
    <source>
        <dbReference type="EMBL" id="GAH67376.1"/>
    </source>
</evidence>
<comment type="caution">
    <text evidence="1">The sequence shown here is derived from an EMBL/GenBank/DDBJ whole genome shotgun (WGS) entry which is preliminary data.</text>
</comment>
<name>X1HAZ5_9ZZZZ</name>
<dbReference type="AlphaFoldDB" id="X1HAZ5"/>
<accession>X1HAZ5</accession>
<proteinExistence type="predicted"/>
<feature type="non-terminal residue" evidence="1">
    <location>
        <position position="37"/>
    </location>
</feature>
<gene>
    <name evidence="1" type="ORF">S03H2_43063</name>
</gene>